<dbReference type="EMBL" id="JALGBI010000001">
    <property type="protein sequence ID" value="MCJ0763932.1"/>
    <property type="molecule type" value="Genomic_DNA"/>
</dbReference>
<comment type="caution">
    <text evidence="7">The sequence shown here is derived from an EMBL/GenBank/DDBJ whole genome shotgun (WGS) entry which is preliminary data.</text>
</comment>
<dbReference type="PANTHER" id="PTHR30086">
    <property type="entry name" value="ARGININE EXPORTER PROTEIN ARGO"/>
    <property type="match status" value="1"/>
</dbReference>
<feature type="transmembrane region" description="Helical" evidence="6">
    <location>
        <begin position="46"/>
        <end position="71"/>
    </location>
</feature>
<evidence type="ECO:0000256" key="3">
    <source>
        <dbReference type="ARBA" id="ARBA00022692"/>
    </source>
</evidence>
<evidence type="ECO:0000256" key="6">
    <source>
        <dbReference type="SAM" id="Phobius"/>
    </source>
</evidence>
<evidence type="ECO:0000256" key="1">
    <source>
        <dbReference type="ARBA" id="ARBA00004651"/>
    </source>
</evidence>
<feature type="transmembrane region" description="Helical" evidence="6">
    <location>
        <begin position="170"/>
        <end position="188"/>
    </location>
</feature>
<reference evidence="7" key="1">
    <citation type="submission" date="2022-03" db="EMBL/GenBank/DDBJ databases">
        <authorList>
            <person name="Woo C.Y."/>
        </authorList>
    </citation>
    <scope>NUCLEOTIDE SEQUENCE</scope>
    <source>
        <strain evidence="7">CYS-02</strain>
    </source>
</reference>
<dbReference type="RefSeq" id="WP_243306506.1">
    <property type="nucleotide sequence ID" value="NZ_JALGBI010000001.1"/>
</dbReference>
<dbReference type="Pfam" id="PF01810">
    <property type="entry name" value="LysE"/>
    <property type="match status" value="1"/>
</dbReference>
<gene>
    <name evidence="7" type="ORF">MMF98_12020</name>
</gene>
<feature type="transmembrane region" description="Helical" evidence="6">
    <location>
        <begin position="6"/>
        <end position="25"/>
    </location>
</feature>
<keyword evidence="2" id="KW-1003">Cell membrane</keyword>
<keyword evidence="5 6" id="KW-0472">Membrane</keyword>
<comment type="subcellular location">
    <subcellularLocation>
        <location evidence="1">Cell membrane</location>
        <topology evidence="1">Multi-pass membrane protein</topology>
    </subcellularLocation>
</comment>
<evidence type="ECO:0000256" key="2">
    <source>
        <dbReference type="ARBA" id="ARBA00022475"/>
    </source>
</evidence>
<keyword evidence="8" id="KW-1185">Reference proteome</keyword>
<protein>
    <submittedName>
        <fullName evidence="7">LysE family translocator</fullName>
    </submittedName>
</protein>
<sequence>MDFHFPPYLASVGMILLALLAGVLSPGPSFVQVARIAVARSRADGLAVAVGLGLGAVVFAVLALAGLHAVLAAVPPLYTALKLLGGLYLLWMAWSIWRGAKQPLALAGEAAAVPARRSLWQSFRLGLVTQLSNPKCAVVYGSVFAALLPAHFPLAASLLVALGVLLMETGWYVVVALVLSSAAPRAAYLRSKMAVDRTAAGVMGLLGGRLVLTASQV</sequence>
<keyword evidence="3 6" id="KW-0812">Transmembrane</keyword>
<feature type="transmembrane region" description="Helical" evidence="6">
    <location>
        <begin position="77"/>
        <end position="97"/>
    </location>
</feature>
<evidence type="ECO:0000256" key="4">
    <source>
        <dbReference type="ARBA" id="ARBA00022989"/>
    </source>
</evidence>
<dbReference type="InterPro" id="IPR001123">
    <property type="entry name" value="LeuE-type"/>
</dbReference>
<dbReference type="PANTHER" id="PTHR30086:SF20">
    <property type="entry name" value="ARGININE EXPORTER PROTEIN ARGO-RELATED"/>
    <property type="match status" value="1"/>
</dbReference>
<accession>A0A9X1VV30</accession>
<dbReference type="AlphaFoldDB" id="A0A9X1VV30"/>
<evidence type="ECO:0000313" key="8">
    <source>
        <dbReference type="Proteomes" id="UP001139447"/>
    </source>
</evidence>
<organism evidence="7 8">
    <name type="scientific">Variovorax terrae</name>
    <dbReference type="NCBI Taxonomy" id="2923278"/>
    <lineage>
        <taxon>Bacteria</taxon>
        <taxon>Pseudomonadati</taxon>
        <taxon>Pseudomonadota</taxon>
        <taxon>Betaproteobacteria</taxon>
        <taxon>Burkholderiales</taxon>
        <taxon>Comamonadaceae</taxon>
        <taxon>Variovorax</taxon>
    </lineage>
</organism>
<feature type="transmembrane region" description="Helical" evidence="6">
    <location>
        <begin position="137"/>
        <end position="164"/>
    </location>
</feature>
<proteinExistence type="predicted"/>
<evidence type="ECO:0000256" key="5">
    <source>
        <dbReference type="ARBA" id="ARBA00023136"/>
    </source>
</evidence>
<dbReference type="Proteomes" id="UP001139447">
    <property type="component" value="Unassembled WGS sequence"/>
</dbReference>
<keyword evidence="4 6" id="KW-1133">Transmembrane helix</keyword>
<name>A0A9X1VV30_9BURK</name>
<dbReference type="GO" id="GO:0015171">
    <property type="term" value="F:amino acid transmembrane transporter activity"/>
    <property type="evidence" value="ECO:0007669"/>
    <property type="project" value="TreeGrafter"/>
</dbReference>
<evidence type="ECO:0000313" key="7">
    <source>
        <dbReference type="EMBL" id="MCJ0763932.1"/>
    </source>
</evidence>
<dbReference type="GO" id="GO:0005886">
    <property type="term" value="C:plasma membrane"/>
    <property type="evidence" value="ECO:0007669"/>
    <property type="project" value="UniProtKB-SubCell"/>
</dbReference>